<feature type="domain" description="EF-hand" evidence="7">
    <location>
        <begin position="81"/>
        <end position="116"/>
    </location>
</feature>
<feature type="repeat" description="RCC1" evidence="5">
    <location>
        <begin position="676"/>
        <end position="727"/>
    </location>
</feature>
<dbReference type="InterPro" id="IPR009091">
    <property type="entry name" value="RCC1/BLIP-II"/>
</dbReference>
<dbReference type="PROSITE" id="PS50012">
    <property type="entry name" value="RCC1_3"/>
    <property type="match status" value="3"/>
</dbReference>
<feature type="compositionally biased region" description="Polar residues" evidence="6">
    <location>
        <begin position="1326"/>
        <end position="1337"/>
    </location>
</feature>
<keyword evidence="1" id="KW-0479">Metal-binding</keyword>
<dbReference type="PROSITE" id="PS50222">
    <property type="entry name" value="EF_HAND_2"/>
    <property type="match status" value="3"/>
</dbReference>
<evidence type="ECO:0000313" key="9">
    <source>
        <dbReference type="Proteomes" id="UP000481153"/>
    </source>
</evidence>
<accession>A0A6G0XW36</accession>
<dbReference type="SUPFAM" id="SSF50985">
    <property type="entry name" value="RCC1/BLIP-II"/>
    <property type="match status" value="2"/>
</dbReference>
<dbReference type="PANTHER" id="PTHR22870:SF466">
    <property type="entry name" value="ANKYRIN REPEAT-CONTAINING PROTEIN"/>
    <property type="match status" value="1"/>
</dbReference>
<evidence type="ECO:0000256" key="5">
    <source>
        <dbReference type="PROSITE-ProRule" id="PRU00235"/>
    </source>
</evidence>
<organism evidence="8 9">
    <name type="scientific">Aphanomyces euteiches</name>
    <dbReference type="NCBI Taxonomy" id="100861"/>
    <lineage>
        <taxon>Eukaryota</taxon>
        <taxon>Sar</taxon>
        <taxon>Stramenopiles</taxon>
        <taxon>Oomycota</taxon>
        <taxon>Saprolegniomycetes</taxon>
        <taxon>Saprolegniales</taxon>
        <taxon>Verrucalvaceae</taxon>
        <taxon>Aphanomyces</taxon>
    </lineage>
</organism>
<dbReference type="InterPro" id="IPR058923">
    <property type="entry name" value="RCC1-like_dom"/>
</dbReference>
<reference evidence="8 9" key="1">
    <citation type="submission" date="2019-07" db="EMBL/GenBank/DDBJ databases">
        <title>Genomics analysis of Aphanomyces spp. identifies a new class of oomycete effector associated with host adaptation.</title>
        <authorList>
            <person name="Gaulin E."/>
        </authorList>
    </citation>
    <scope>NUCLEOTIDE SEQUENCE [LARGE SCALE GENOMIC DNA]</scope>
    <source>
        <strain evidence="8 9">ATCC 201684</strain>
    </source>
</reference>
<dbReference type="PANTHER" id="PTHR22870">
    <property type="entry name" value="REGULATOR OF CHROMOSOME CONDENSATION"/>
    <property type="match status" value="1"/>
</dbReference>
<dbReference type="InterPro" id="IPR018247">
    <property type="entry name" value="EF_Hand_1_Ca_BS"/>
</dbReference>
<dbReference type="Gene3D" id="2.60.120.260">
    <property type="entry name" value="Galactose-binding domain-like"/>
    <property type="match status" value="1"/>
</dbReference>
<dbReference type="PROSITE" id="PS00626">
    <property type="entry name" value="RCC1_2"/>
    <property type="match status" value="3"/>
</dbReference>
<evidence type="ECO:0000313" key="8">
    <source>
        <dbReference type="EMBL" id="KAF0744754.1"/>
    </source>
</evidence>
<dbReference type="InterPro" id="IPR011992">
    <property type="entry name" value="EF-hand-dom_pair"/>
</dbReference>
<dbReference type="Gene3D" id="1.10.238.10">
    <property type="entry name" value="EF-hand"/>
    <property type="match status" value="2"/>
</dbReference>
<evidence type="ECO:0000256" key="3">
    <source>
        <dbReference type="ARBA" id="ARBA00022837"/>
    </source>
</evidence>
<dbReference type="InterPro" id="IPR006585">
    <property type="entry name" value="FTP1"/>
</dbReference>
<protein>
    <recommendedName>
        <fullName evidence="7">EF-hand domain-containing protein</fullName>
    </recommendedName>
</protein>
<dbReference type="InterPro" id="IPR000408">
    <property type="entry name" value="Reg_chr_condens"/>
</dbReference>
<dbReference type="VEuPathDB" id="FungiDB:AeMF1_002221"/>
<evidence type="ECO:0000256" key="4">
    <source>
        <dbReference type="ARBA" id="ARBA00023157"/>
    </source>
</evidence>
<feature type="repeat" description="RCC1" evidence="5">
    <location>
        <begin position="803"/>
        <end position="868"/>
    </location>
</feature>
<evidence type="ECO:0000256" key="6">
    <source>
        <dbReference type="SAM" id="MobiDB-lite"/>
    </source>
</evidence>
<sequence length="1337" mass="149594">MTRRKHLFRNKAAASNVIYVSGIPLSKDIVDDPADDAPVDIDAPEAFLDAQELFKKYDRDHSGGIDLDEFKLLLRDLQVDIPDGKAIVYFRKCDIAQKGYITFEEFRVALFTFDPSNPSRTGGFQPAKSLTPKDVFTIFDEDDSGELGRDEFERVLKFLKIKMALDKMEAIFSQHENPDTEALNYKAFRTIWLSLLVDVRKELSQRNIPYNTISGCNKLLPKSALVKKLEAILDKEEAQEQYTILEAKWNLEWERIRAERERLAREARRFANYVLSDTLDAAGQVYVFGKGTFNRFDGAPAPRDFVDCPHFKTLLELWTKRLRGTSEVSQVDGGGNSGDAVVKAQEQPKTDVIAAQEMAFQNRLVAINTAWLWGRRIKQVSCGTTVAYALTDSGELFCWGGTQRRWNYLYHQNDETLPLESRPFTARTEQLKLVMPSQVAQDAHDYDQNYARRMFKENAPPQRPELSPDEQYQRLLAVVNYFALGTDTSSFEKLNEMIEFDLNAEKAASAIRLRGLPVSSHGKQAIVDDLGKVFLLEIECMGVPFHERMKRLDTKLLQALHNNNTKLEAEVLKKGATIWKSMRKLLKALDNEEETTWQAQQNKWDAKRDEIRRLRGKQDRMGREGIELQAVNDSQRTISPSGLTTRGPPQKQFHGKHALHDISVGSKHALAIHNSGKLYGWGFGSFGRLGNANHEDMPVPKPLNQLSSMRFHGVACGYSHSLALRSDGQIFVWGSAATGKLGLEPAASPSIRPNTTPIRQRHSKQTEDFSDCFTIMPLPLPLPTKVKKIACGPSHSAAITVNGELFVWGSGDGGRLGLGDGRFMDADNLLKGGLLGVLATPTHVVSLKNHYLVDVSCGVSHTAVLSDIKSDSITTTGGLLFVCGSAHSLGKFCPAFATLPELQGVPIVAVSCGNAHTAAVSVHGELYSWGNNAGGCTGHELGHRFIQSPTKLTCMYQVPQNMARSKQYPVRALQSSINSGYLATFALDGNTDGQFESTCTQTFREICPFWQVDLGVNCRLHMIRIWNRTGDAGQHLFPCHVMISESPFEPEGGKLMLRQCLAHSVHLKFKLEDATNPLVWRLPEDTFGRYIRIQLDSTNILSLAQVEVFGVEEWRFLGPKVSSVACGDDITVVVCRPYPSQSDIDTKYLRALCADIAHRDVLREYHTFGPCEHKFVNLTGVFSRCLLCSAQRKCPICTLFDQLPLDHTLPPDFRTTHSLQQVCDYLLSHRPPRQFKLPASVAIDDEKRLLRLAVDDEAPESEVNKVEALANFALHKAKSQLLPAIQEVHETIRRNSSLERPMTTSILTKARVSWEKYTKKPATPATPVQVQSKPNAS</sequence>
<evidence type="ECO:0000256" key="2">
    <source>
        <dbReference type="ARBA" id="ARBA00022737"/>
    </source>
</evidence>
<keyword evidence="9" id="KW-1185">Reference proteome</keyword>
<dbReference type="GO" id="GO:0005509">
    <property type="term" value="F:calcium ion binding"/>
    <property type="evidence" value="ECO:0007669"/>
    <property type="project" value="InterPro"/>
</dbReference>
<proteinExistence type="predicted"/>
<name>A0A6G0XW36_9STRA</name>
<gene>
    <name evidence="8" type="ORF">Ae201684_001209</name>
</gene>
<feature type="domain" description="EF-hand" evidence="7">
    <location>
        <begin position="127"/>
        <end position="162"/>
    </location>
</feature>
<comment type="caution">
    <text evidence="8">The sequence shown here is derived from an EMBL/GenBank/DDBJ whole genome shotgun (WGS) entry which is preliminary data.</text>
</comment>
<dbReference type="InterPro" id="IPR002048">
    <property type="entry name" value="EF_hand_dom"/>
</dbReference>
<dbReference type="EMBL" id="VJMJ01000009">
    <property type="protein sequence ID" value="KAF0744754.1"/>
    <property type="molecule type" value="Genomic_DNA"/>
</dbReference>
<dbReference type="Pfam" id="PF13499">
    <property type="entry name" value="EF-hand_7"/>
    <property type="match status" value="1"/>
</dbReference>
<dbReference type="Pfam" id="PF25390">
    <property type="entry name" value="WD40_RLD"/>
    <property type="match status" value="1"/>
</dbReference>
<dbReference type="InterPro" id="IPR008979">
    <property type="entry name" value="Galactose-bd-like_sf"/>
</dbReference>
<keyword evidence="2" id="KW-0677">Repeat</keyword>
<keyword evidence="3" id="KW-0106">Calcium</keyword>
<dbReference type="SUPFAM" id="SSF49785">
    <property type="entry name" value="Galactose-binding domain-like"/>
    <property type="match status" value="1"/>
</dbReference>
<dbReference type="SMART" id="SM00054">
    <property type="entry name" value="EFh"/>
    <property type="match status" value="3"/>
</dbReference>
<evidence type="ECO:0000256" key="1">
    <source>
        <dbReference type="ARBA" id="ARBA00022723"/>
    </source>
</evidence>
<feature type="domain" description="EF-hand" evidence="7">
    <location>
        <begin position="45"/>
        <end position="80"/>
    </location>
</feature>
<feature type="region of interest" description="Disordered" evidence="6">
    <location>
        <begin position="744"/>
        <end position="763"/>
    </location>
</feature>
<dbReference type="PROSITE" id="PS00018">
    <property type="entry name" value="EF_HAND_1"/>
    <property type="match status" value="1"/>
</dbReference>
<dbReference type="Gene3D" id="2.130.10.30">
    <property type="entry name" value="Regulator of chromosome condensation 1/beta-lactamase-inhibitor protein II"/>
    <property type="match status" value="2"/>
</dbReference>
<feature type="repeat" description="RCC1" evidence="5">
    <location>
        <begin position="728"/>
        <end position="802"/>
    </location>
</feature>
<dbReference type="SUPFAM" id="SSF47473">
    <property type="entry name" value="EF-hand"/>
    <property type="match status" value="1"/>
</dbReference>
<feature type="region of interest" description="Disordered" evidence="6">
    <location>
        <begin position="1317"/>
        <end position="1337"/>
    </location>
</feature>
<dbReference type="SMART" id="SM00607">
    <property type="entry name" value="FTP"/>
    <property type="match status" value="1"/>
</dbReference>
<dbReference type="Proteomes" id="UP000481153">
    <property type="component" value="Unassembled WGS sequence"/>
</dbReference>
<keyword evidence="4" id="KW-1015">Disulfide bond</keyword>
<evidence type="ECO:0000259" key="7">
    <source>
        <dbReference type="PROSITE" id="PS50222"/>
    </source>
</evidence>
<dbReference type="InterPro" id="IPR051210">
    <property type="entry name" value="Ub_ligase/GEF_domain"/>
</dbReference>